<protein>
    <submittedName>
        <fullName evidence="7">Divalent metal cation (Fe/Co/Zn/Cd) transporter</fullName>
    </submittedName>
</protein>
<evidence type="ECO:0000256" key="4">
    <source>
        <dbReference type="ARBA" id="ARBA00023136"/>
    </source>
</evidence>
<feature type="signal peptide" evidence="6">
    <location>
        <begin position="1"/>
        <end position="26"/>
    </location>
</feature>
<comment type="caution">
    <text evidence="7">The sequence shown here is derived from an EMBL/GenBank/DDBJ whole genome shotgun (WGS) entry which is preliminary data.</text>
</comment>
<keyword evidence="6" id="KW-0732">Signal</keyword>
<dbReference type="AlphaFoldDB" id="A0A7W9CG00"/>
<dbReference type="RefSeq" id="WP_183211916.1">
    <property type="nucleotide sequence ID" value="NZ_JACHOR010000001.1"/>
</dbReference>
<reference evidence="7 8" key="1">
    <citation type="submission" date="2020-08" db="EMBL/GenBank/DDBJ databases">
        <title>Genomic Encyclopedia of Type Strains, Phase IV (KMG-IV): sequencing the most valuable type-strain genomes for metagenomic binning, comparative biology and taxonomic classification.</title>
        <authorList>
            <person name="Goeker M."/>
        </authorList>
    </citation>
    <scope>NUCLEOTIDE SEQUENCE [LARGE SCALE GENOMIC DNA]</scope>
    <source>
        <strain evidence="7 8">DSM 4737</strain>
    </source>
</reference>
<organism evidence="7 8">
    <name type="scientific">Brevundimonas variabilis</name>
    <dbReference type="NCBI Taxonomy" id="74312"/>
    <lineage>
        <taxon>Bacteria</taxon>
        <taxon>Pseudomonadati</taxon>
        <taxon>Pseudomonadota</taxon>
        <taxon>Alphaproteobacteria</taxon>
        <taxon>Caulobacterales</taxon>
        <taxon>Caulobacteraceae</taxon>
        <taxon>Brevundimonas</taxon>
    </lineage>
</organism>
<evidence type="ECO:0000256" key="1">
    <source>
        <dbReference type="ARBA" id="ARBA00004141"/>
    </source>
</evidence>
<dbReference type="InterPro" id="IPR027469">
    <property type="entry name" value="Cation_efflux_TMD_sf"/>
</dbReference>
<evidence type="ECO:0000313" key="8">
    <source>
        <dbReference type="Proteomes" id="UP000545037"/>
    </source>
</evidence>
<dbReference type="Gene3D" id="1.20.1510.10">
    <property type="entry name" value="Cation efflux protein transmembrane domain"/>
    <property type="match status" value="1"/>
</dbReference>
<evidence type="ECO:0000256" key="6">
    <source>
        <dbReference type="SAM" id="SignalP"/>
    </source>
</evidence>
<keyword evidence="2 5" id="KW-0812">Transmembrane</keyword>
<feature type="transmembrane region" description="Helical" evidence="5">
    <location>
        <begin position="25"/>
        <end position="44"/>
    </location>
</feature>
<evidence type="ECO:0000256" key="3">
    <source>
        <dbReference type="ARBA" id="ARBA00022989"/>
    </source>
</evidence>
<feature type="chain" id="PRO_5030936525" evidence="6">
    <location>
        <begin position="27"/>
        <end position="184"/>
    </location>
</feature>
<feature type="transmembrane region" description="Helical" evidence="5">
    <location>
        <begin position="65"/>
        <end position="87"/>
    </location>
</feature>
<evidence type="ECO:0000313" key="7">
    <source>
        <dbReference type="EMBL" id="MBB5744969.1"/>
    </source>
</evidence>
<keyword evidence="4 5" id="KW-0472">Membrane</keyword>
<sequence length="184" mass="18360">MLLVLAGLVALKAFALGASGSVSALAAVVTSCLAMVAAGTNLLMPRWRAMLPTVDDDVAEAIERLVQSGMAMSAAMIVGVIALVGIFEPRPVGGGWWAVGAIGVSLGITAALAAARARTGGPAGRDAQSSSDLVSTFVVLLGVTAGALLNAPGLDAAAALVVAVWLFWGALPQIMVAARLLGRD</sequence>
<name>A0A7W9CG00_9CAUL</name>
<dbReference type="Proteomes" id="UP000545037">
    <property type="component" value="Unassembled WGS sequence"/>
</dbReference>
<comment type="subcellular location">
    <subcellularLocation>
        <location evidence="1">Membrane</location>
        <topology evidence="1">Multi-pass membrane protein</topology>
    </subcellularLocation>
</comment>
<evidence type="ECO:0000256" key="2">
    <source>
        <dbReference type="ARBA" id="ARBA00022692"/>
    </source>
</evidence>
<gene>
    <name evidence="7" type="ORF">GGR13_000541</name>
</gene>
<dbReference type="GO" id="GO:0016020">
    <property type="term" value="C:membrane"/>
    <property type="evidence" value="ECO:0007669"/>
    <property type="project" value="UniProtKB-SubCell"/>
</dbReference>
<dbReference type="EMBL" id="JACHOR010000001">
    <property type="protein sequence ID" value="MBB5744969.1"/>
    <property type="molecule type" value="Genomic_DNA"/>
</dbReference>
<keyword evidence="3 5" id="KW-1133">Transmembrane helix</keyword>
<dbReference type="SUPFAM" id="SSF161111">
    <property type="entry name" value="Cation efflux protein transmembrane domain-like"/>
    <property type="match status" value="1"/>
</dbReference>
<feature type="transmembrane region" description="Helical" evidence="5">
    <location>
        <begin position="93"/>
        <end position="113"/>
    </location>
</feature>
<feature type="transmembrane region" description="Helical" evidence="5">
    <location>
        <begin position="157"/>
        <end position="181"/>
    </location>
</feature>
<keyword evidence="8" id="KW-1185">Reference proteome</keyword>
<accession>A0A7W9CG00</accession>
<feature type="transmembrane region" description="Helical" evidence="5">
    <location>
        <begin position="133"/>
        <end position="151"/>
    </location>
</feature>
<proteinExistence type="predicted"/>
<evidence type="ECO:0000256" key="5">
    <source>
        <dbReference type="SAM" id="Phobius"/>
    </source>
</evidence>